<dbReference type="InterPro" id="IPR019223">
    <property type="entry name" value="DUF2147"/>
</dbReference>
<dbReference type="Pfam" id="PF09917">
    <property type="entry name" value="DUF2147"/>
    <property type="match status" value="1"/>
</dbReference>
<dbReference type="EMBL" id="FOLQ01000001">
    <property type="protein sequence ID" value="SFC32222.1"/>
    <property type="molecule type" value="Genomic_DNA"/>
</dbReference>
<reference evidence="2 3" key="1">
    <citation type="submission" date="2016-10" db="EMBL/GenBank/DDBJ databases">
        <authorList>
            <person name="de Groot N.N."/>
        </authorList>
    </citation>
    <scope>NUCLEOTIDE SEQUENCE [LARGE SCALE GENOMIC DNA]</scope>
    <source>
        <strain evidence="2 3">DSM 26130</strain>
    </source>
</reference>
<dbReference type="Gene3D" id="2.40.128.520">
    <property type="match status" value="1"/>
</dbReference>
<name>A0A1I1I8W6_9BACT</name>
<proteinExistence type="predicted"/>
<evidence type="ECO:0000313" key="3">
    <source>
        <dbReference type="Proteomes" id="UP000198598"/>
    </source>
</evidence>
<dbReference type="AlphaFoldDB" id="A0A1I1I8W6"/>
<accession>A0A1I1I8W6</accession>
<feature type="domain" description="DUF2147" evidence="1">
    <location>
        <begin position="38"/>
        <end position="137"/>
    </location>
</feature>
<gene>
    <name evidence="2" type="ORF">SAMN05216167_101871</name>
</gene>
<dbReference type="OrthoDB" id="960600at2"/>
<evidence type="ECO:0000259" key="1">
    <source>
        <dbReference type="Pfam" id="PF09917"/>
    </source>
</evidence>
<dbReference type="Proteomes" id="UP000198598">
    <property type="component" value="Unassembled WGS sequence"/>
</dbReference>
<dbReference type="STRING" id="662367.SAMN05216167_101871"/>
<protein>
    <recommendedName>
        <fullName evidence="1">DUF2147 domain-containing protein</fullName>
    </recommendedName>
</protein>
<dbReference type="RefSeq" id="WP_093823218.1">
    <property type="nucleotide sequence ID" value="NZ_FOLQ01000001.1"/>
</dbReference>
<keyword evidence="3" id="KW-1185">Reference proteome</keyword>
<organism evidence="2 3">
    <name type="scientific">Spirosoma endophyticum</name>
    <dbReference type="NCBI Taxonomy" id="662367"/>
    <lineage>
        <taxon>Bacteria</taxon>
        <taxon>Pseudomonadati</taxon>
        <taxon>Bacteroidota</taxon>
        <taxon>Cytophagia</taxon>
        <taxon>Cytophagales</taxon>
        <taxon>Cytophagaceae</taxon>
        <taxon>Spirosoma</taxon>
    </lineage>
</organism>
<evidence type="ECO:0000313" key="2">
    <source>
        <dbReference type="EMBL" id="SFC32222.1"/>
    </source>
</evidence>
<sequence length="141" mass="16153">MNSISLRNKRRFWVWVLILLLPITGKSSVDHTADQILGIWEFPGRGSTVELYRTGDRYFGRIADVSQTGQERFGLTKNQLLISNLGFDGNGWSGGELIHPKTGIHFSLEVKMIDSKTLNARIFKGFRWIHKEFVLTREKTS</sequence>